<name>A0ABV6KUB8_9BACI</name>
<organism evidence="5 6">
    <name type="scientific">Robertmurraya beringensis</name>
    <dbReference type="NCBI Taxonomy" id="641660"/>
    <lineage>
        <taxon>Bacteria</taxon>
        <taxon>Bacillati</taxon>
        <taxon>Bacillota</taxon>
        <taxon>Bacilli</taxon>
        <taxon>Bacillales</taxon>
        <taxon>Bacillaceae</taxon>
        <taxon>Robertmurraya</taxon>
    </lineage>
</organism>
<dbReference type="CDD" id="cd01940">
    <property type="entry name" value="Fructoselysine_kinase_like"/>
    <property type="match status" value="1"/>
</dbReference>
<dbReference type="InterPro" id="IPR050306">
    <property type="entry name" value="PfkB_Carbo_kinase"/>
</dbReference>
<dbReference type="PANTHER" id="PTHR43085:SF41">
    <property type="entry name" value="FRUCTOSELYSINE 6-KINASE"/>
    <property type="match status" value="1"/>
</dbReference>
<evidence type="ECO:0000313" key="5">
    <source>
        <dbReference type="EMBL" id="MFC0476500.1"/>
    </source>
</evidence>
<dbReference type="SUPFAM" id="SSF53613">
    <property type="entry name" value="Ribokinase-like"/>
    <property type="match status" value="1"/>
</dbReference>
<dbReference type="InterPro" id="IPR029056">
    <property type="entry name" value="Ribokinase-like"/>
</dbReference>
<reference evidence="5 6" key="1">
    <citation type="submission" date="2024-09" db="EMBL/GenBank/DDBJ databases">
        <authorList>
            <person name="Sun Q."/>
            <person name="Mori K."/>
        </authorList>
    </citation>
    <scope>NUCLEOTIDE SEQUENCE [LARGE SCALE GENOMIC DNA]</scope>
    <source>
        <strain evidence="5 6">CGMCC 1.9126</strain>
    </source>
</reference>
<dbReference type="Gene3D" id="3.40.1190.20">
    <property type="match status" value="1"/>
</dbReference>
<proteinExistence type="inferred from homology"/>
<keyword evidence="2" id="KW-0808">Transferase</keyword>
<evidence type="ECO:0000256" key="1">
    <source>
        <dbReference type="ARBA" id="ARBA00010688"/>
    </source>
</evidence>
<dbReference type="InterPro" id="IPR011611">
    <property type="entry name" value="PfkB_dom"/>
</dbReference>
<comment type="similarity">
    <text evidence="1">Belongs to the carbohydrate kinase PfkB family.</text>
</comment>
<gene>
    <name evidence="5" type="ORF">ACFFHF_14915</name>
</gene>
<dbReference type="Proteomes" id="UP001589738">
    <property type="component" value="Unassembled WGS sequence"/>
</dbReference>
<sequence>MKVIGFGDNVVDKYVDIQTMYPGGNTLNFTVYAKQLGSDSSFMGIFGTDLAAAHNQDTLKKLGVDISHCKVMEGENGYAMVDLVDGDRVFLRSNKGGISNTSNYPLSAEDLEYIKSFQLLHSSKYSYIERELPKIKSTGVPISFDFSDDFTEEYIEQVAPFVTYSFLSCSHLDEIKVKELLKKVHSLGSQIVVGTLGSKGAILYNGTSFYTQAPKLVEAVDTLGAGDSFITAFLLNYVGHSASTEEDELIQEALSKAAEFAATTCMVEGAFGYGLKYEE</sequence>
<protein>
    <submittedName>
        <fullName evidence="5">Fructoselysine 6-kinase</fullName>
    </submittedName>
</protein>
<comment type="caution">
    <text evidence="5">The sequence shown here is derived from an EMBL/GenBank/DDBJ whole genome shotgun (WGS) entry which is preliminary data.</text>
</comment>
<dbReference type="PANTHER" id="PTHR43085">
    <property type="entry name" value="HEXOKINASE FAMILY MEMBER"/>
    <property type="match status" value="1"/>
</dbReference>
<accession>A0ABV6KUB8</accession>
<keyword evidence="6" id="KW-1185">Reference proteome</keyword>
<keyword evidence="3" id="KW-0418">Kinase</keyword>
<evidence type="ECO:0000256" key="2">
    <source>
        <dbReference type="ARBA" id="ARBA00022679"/>
    </source>
</evidence>
<dbReference type="Pfam" id="PF00294">
    <property type="entry name" value="PfkB"/>
    <property type="match status" value="1"/>
</dbReference>
<evidence type="ECO:0000256" key="3">
    <source>
        <dbReference type="ARBA" id="ARBA00022777"/>
    </source>
</evidence>
<evidence type="ECO:0000313" key="6">
    <source>
        <dbReference type="Proteomes" id="UP001589738"/>
    </source>
</evidence>
<evidence type="ECO:0000259" key="4">
    <source>
        <dbReference type="Pfam" id="PF00294"/>
    </source>
</evidence>
<dbReference type="EMBL" id="JBHLUU010000105">
    <property type="protein sequence ID" value="MFC0476500.1"/>
    <property type="molecule type" value="Genomic_DNA"/>
</dbReference>
<dbReference type="RefSeq" id="WP_160546724.1">
    <property type="nucleotide sequence ID" value="NZ_JBHLUU010000105.1"/>
</dbReference>
<feature type="domain" description="Carbohydrate kinase PfkB" evidence="4">
    <location>
        <begin position="14"/>
        <end position="269"/>
    </location>
</feature>